<proteinExistence type="predicted"/>
<name>A0A0X8FD63_9LACT</name>
<dbReference type="InterPro" id="IPR024910">
    <property type="entry name" value="Enoyl-CoA_Rdtase_cat_dom"/>
</dbReference>
<organism evidence="14 15">
    <name type="scientific">Aerococcus sanguinicola</name>
    <dbReference type="NCBI Taxonomy" id="119206"/>
    <lineage>
        <taxon>Bacteria</taxon>
        <taxon>Bacillati</taxon>
        <taxon>Bacillota</taxon>
        <taxon>Bacilli</taxon>
        <taxon>Lactobacillales</taxon>
        <taxon>Aerococcaceae</taxon>
        <taxon>Aerococcus</taxon>
    </lineage>
</organism>
<dbReference type="NCBIfam" id="NF043048">
    <property type="entry name" value="EnoyACPredFabV"/>
    <property type="match status" value="1"/>
</dbReference>
<evidence type="ECO:0000256" key="9">
    <source>
        <dbReference type="ARBA" id="ARBA00023160"/>
    </source>
</evidence>
<evidence type="ECO:0000256" key="7">
    <source>
        <dbReference type="ARBA" id="ARBA00023027"/>
    </source>
</evidence>
<evidence type="ECO:0000256" key="4">
    <source>
        <dbReference type="ARBA" id="ARBA00022516"/>
    </source>
</evidence>
<dbReference type="GO" id="GO:0004318">
    <property type="term" value="F:enoyl-[acyl-carrier-protein] reductase (NADH) activity"/>
    <property type="evidence" value="ECO:0007669"/>
    <property type="project" value="TreeGrafter"/>
</dbReference>
<comment type="pathway">
    <text evidence="1">Lipid metabolism.</text>
</comment>
<evidence type="ECO:0000256" key="3">
    <source>
        <dbReference type="ARBA" id="ARBA00011983"/>
    </source>
</evidence>
<dbReference type="GO" id="GO:0050343">
    <property type="term" value="F:trans-2-enoyl-CoA reductase (NADH) activity"/>
    <property type="evidence" value="ECO:0007669"/>
    <property type="project" value="UniProtKB-EC"/>
</dbReference>
<comment type="subunit">
    <text evidence="2">Monomer.</text>
</comment>
<dbReference type="EC" id="1.3.1.44" evidence="3"/>
<reference evidence="14 15" key="1">
    <citation type="journal article" date="2016" name="Genome Announc.">
        <title>Complete Genome Sequences of Aerococcus christensenii CCUG 28831T, Aerococcus sanguinicola CCUG 43001T, Aerococcus urinae CCUG 36881T, Aerococcus urinaeequi CCUG 28094T, Aerococcus urinaehominis CCUG 42038 BT, and Aerococcus viridans CCUG 4311T.</title>
        <authorList>
            <person name="Carkaci D."/>
            <person name="Dargis R."/>
            <person name="Nielsen X.C."/>
            <person name="Skovgaard O."/>
            <person name="Fuursted K."/>
            <person name="Christensen J.J."/>
        </authorList>
    </citation>
    <scope>NUCLEOTIDE SEQUENCE [LARGE SCALE GENOMIC DNA]</scope>
    <source>
        <strain evidence="14 15">CCUG43001</strain>
    </source>
</reference>
<dbReference type="KEGG" id="asan:AWM72_06435"/>
<dbReference type="Pfam" id="PF12242">
    <property type="entry name" value="Eno-Rase_NADH_b"/>
    <property type="match status" value="1"/>
</dbReference>
<evidence type="ECO:0000256" key="1">
    <source>
        <dbReference type="ARBA" id="ARBA00005189"/>
    </source>
</evidence>
<sequence length="398" mass="44241">MESKPVLRGNVLMTVNPMGLKQEIQNQIDYVKSQGHYEGPKKVLVLGASSSYGLATRITTAFGAGADTIGVSYDKGPRSEKNLGTPGWYNNVFFRQAAEKEGLVAKNFVGDAFSQALKDDVVHYIKEEFGGKVDLVVYSLATGRRTDPETGETYHSAIKSIGQEVVGPNINLQKEELYEEVLEPASEEEIEATVKVMGGEDWYGWIKLLKEADVLAEGVQTVIYSYLGSDLNRSYYQDGTLGRAKADCDEKAEWINQELEYLGGKAQVVVATAVTTKASAVIPFFPIYCIALYKVMAERGTHETPIMHQDRIYRDMVYGNQAAYDDKGRLRPDLWELDPEVQAQTEALIKEITPDNFKTDLTAYDLLWHEFLNLNGFDVDGDDAQEAVSLDDLKALEA</sequence>
<keyword evidence="4" id="KW-0444">Lipid biosynthesis</keyword>
<keyword evidence="5" id="KW-0276">Fatty acid metabolism</keyword>
<feature type="domain" description="Trans-2-enoyl-CoA reductase catalytic" evidence="12">
    <location>
        <begin position="83"/>
        <end position="318"/>
    </location>
</feature>
<dbReference type="GO" id="GO:0051287">
    <property type="term" value="F:NAD binding"/>
    <property type="evidence" value="ECO:0007669"/>
    <property type="project" value="TreeGrafter"/>
</dbReference>
<evidence type="ECO:0000259" key="13">
    <source>
        <dbReference type="Pfam" id="PF12242"/>
    </source>
</evidence>
<dbReference type="Pfam" id="PF07055">
    <property type="entry name" value="Eno-Rase_FAD_bd"/>
    <property type="match status" value="1"/>
</dbReference>
<feature type="domain" description="Trans-2-enoyl-CoA reductase-like NAD(P)H binding" evidence="13">
    <location>
        <begin position="4"/>
        <end position="78"/>
    </location>
</feature>
<comment type="catalytic activity">
    <reaction evidence="10">
        <text>a 2,3-saturated acyl-CoA + NAD(+) = a (2E)-enoyl-CoA + NADH + H(+)</text>
        <dbReference type="Rhea" id="RHEA:18177"/>
        <dbReference type="ChEBI" id="CHEBI:15378"/>
        <dbReference type="ChEBI" id="CHEBI:57540"/>
        <dbReference type="ChEBI" id="CHEBI:57945"/>
        <dbReference type="ChEBI" id="CHEBI:58856"/>
        <dbReference type="ChEBI" id="CHEBI:65111"/>
        <dbReference type="EC" id="1.3.1.44"/>
    </reaction>
</comment>
<dbReference type="InterPro" id="IPR050048">
    <property type="entry name" value="FabV-like_NADH_b"/>
</dbReference>
<evidence type="ECO:0000259" key="11">
    <source>
        <dbReference type="Pfam" id="PF07055"/>
    </source>
</evidence>
<feature type="domain" description="Enoyl reductase FAD binding" evidence="11">
    <location>
        <begin position="325"/>
        <end position="385"/>
    </location>
</feature>
<dbReference type="AlphaFoldDB" id="A0A0X8FD63"/>
<evidence type="ECO:0000259" key="12">
    <source>
        <dbReference type="Pfam" id="PF12241"/>
    </source>
</evidence>
<keyword evidence="9" id="KW-0275">Fatty acid biosynthesis</keyword>
<evidence type="ECO:0000256" key="6">
    <source>
        <dbReference type="ARBA" id="ARBA00023002"/>
    </source>
</evidence>
<dbReference type="Proteomes" id="UP000069912">
    <property type="component" value="Chromosome"/>
</dbReference>
<dbReference type="EMBL" id="CP014160">
    <property type="protein sequence ID" value="AMB94969.1"/>
    <property type="molecule type" value="Genomic_DNA"/>
</dbReference>
<dbReference type="NCBIfam" id="NF010177">
    <property type="entry name" value="PRK13656.1"/>
    <property type="match status" value="1"/>
</dbReference>
<dbReference type="InterPro" id="IPR010758">
    <property type="entry name" value="Trans-2-enoyl-CoA_reductase"/>
</dbReference>
<reference evidence="15" key="2">
    <citation type="submission" date="2016-01" db="EMBL/GenBank/DDBJ databases">
        <title>Six Aerococcus type strain genome sequencing and assembly using PacBio and Illumina Hiseq.</title>
        <authorList>
            <person name="Carkaci D."/>
            <person name="Dargis R."/>
            <person name="Nielsen X.C."/>
            <person name="Skovgaard O."/>
            <person name="Fuursted K."/>
            <person name="Christensen J.J."/>
        </authorList>
    </citation>
    <scope>NUCLEOTIDE SEQUENCE [LARGE SCALE GENOMIC DNA]</scope>
    <source>
        <strain evidence="15">CCUG43001</strain>
    </source>
</reference>
<protein>
    <recommendedName>
        <fullName evidence="3">trans-2-enoyl-CoA reductase (NAD(+))</fullName>
        <ecNumber evidence="3">1.3.1.44</ecNumber>
    </recommendedName>
</protein>
<dbReference type="Pfam" id="PF12241">
    <property type="entry name" value="Enoyl_reductase"/>
    <property type="match status" value="1"/>
</dbReference>
<keyword evidence="6" id="KW-0560">Oxidoreductase</keyword>
<keyword evidence="7" id="KW-0520">NAD</keyword>
<keyword evidence="8" id="KW-0443">Lipid metabolism</keyword>
<evidence type="ECO:0000313" key="15">
    <source>
        <dbReference type="Proteomes" id="UP000069912"/>
    </source>
</evidence>
<dbReference type="PANTHER" id="PTHR37480">
    <property type="entry name" value="ENOYL-[ACYL-CARRIER-PROTEIN] REDUCTASE [NADH]"/>
    <property type="match status" value="1"/>
</dbReference>
<dbReference type="InterPro" id="IPR024906">
    <property type="entry name" value="Eno_Rdtase_FAD-bd_dom"/>
</dbReference>
<accession>A0A0X8FD63</accession>
<evidence type="ECO:0000256" key="5">
    <source>
        <dbReference type="ARBA" id="ARBA00022832"/>
    </source>
</evidence>
<dbReference type="Gene3D" id="3.40.50.720">
    <property type="entry name" value="NAD(P)-binding Rossmann-like Domain"/>
    <property type="match status" value="1"/>
</dbReference>
<evidence type="ECO:0000256" key="2">
    <source>
        <dbReference type="ARBA" id="ARBA00011245"/>
    </source>
</evidence>
<evidence type="ECO:0000256" key="10">
    <source>
        <dbReference type="ARBA" id="ARBA00048302"/>
    </source>
</evidence>
<dbReference type="GO" id="GO:0006633">
    <property type="term" value="P:fatty acid biosynthetic process"/>
    <property type="evidence" value="ECO:0007669"/>
    <property type="project" value="UniProtKB-KW"/>
</dbReference>
<keyword evidence="15" id="KW-1185">Reference proteome</keyword>
<dbReference type="PANTHER" id="PTHR37480:SF1">
    <property type="entry name" value="ENOYL-[ACYL-CARRIER-PROTEIN] REDUCTASE [NADH]"/>
    <property type="match status" value="1"/>
</dbReference>
<evidence type="ECO:0000313" key="14">
    <source>
        <dbReference type="EMBL" id="AMB94969.1"/>
    </source>
</evidence>
<gene>
    <name evidence="14" type="ORF">AWM72_06435</name>
</gene>
<evidence type="ECO:0000256" key="8">
    <source>
        <dbReference type="ARBA" id="ARBA00023098"/>
    </source>
</evidence>